<keyword evidence="2 7" id="KW-0812">Transmembrane</keyword>
<dbReference type="Proteomes" id="UP001201812">
    <property type="component" value="Unassembled WGS sequence"/>
</dbReference>
<evidence type="ECO:0000256" key="1">
    <source>
        <dbReference type="ARBA" id="ARBA00004141"/>
    </source>
</evidence>
<comment type="caution">
    <text evidence="9">The sequence shown here is derived from an EMBL/GenBank/DDBJ whole genome shotgun (WGS) entry which is preliminary data.</text>
</comment>
<feature type="region of interest" description="Disordered" evidence="6">
    <location>
        <begin position="894"/>
        <end position="927"/>
    </location>
</feature>
<feature type="coiled-coil region" evidence="5">
    <location>
        <begin position="2212"/>
        <end position="2273"/>
    </location>
</feature>
<reference evidence="9" key="1">
    <citation type="submission" date="2022-01" db="EMBL/GenBank/DDBJ databases">
        <title>Genome Sequence Resource for Two Populations of Ditylenchus destructor, the Migratory Endoparasitic Phytonematode.</title>
        <authorList>
            <person name="Zhang H."/>
            <person name="Lin R."/>
            <person name="Xie B."/>
        </authorList>
    </citation>
    <scope>NUCLEOTIDE SEQUENCE</scope>
    <source>
        <strain evidence="9">BazhouSP</strain>
    </source>
</reference>
<evidence type="ECO:0000259" key="8">
    <source>
        <dbReference type="SMART" id="SM01214"/>
    </source>
</evidence>
<protein>
    <submittedName>
        <fullName evidence="9">Golgi-body localization protein domain-containing protein</fullName>
    </submittedName>
</protein>
<evidence type="ECO:0000256" key="2">
    <source>
        <dbReference type="ARBA" id="ARBA00022692"/>
    </source>
</evidence>
<sequence length="2614" mass="297683">MLNATTSDPPTPVPYIPTRNALKAILLIVLAFATFLASASTLVLKSRLLHQHGSPSFTRAFSFVSVFGAGVFLATCLLDLLPDSIESVEKAEESLGHFDFPISELCIAIGFLLVLFIEQVIVSAHERHWFGNSAIGHFHNEPTAEHHSTVINVDHSSVNSLRHDETSPILPPVSTHTHGESVAGETHSHTDPSSHSNIRAILLVFALSLHAVFEGLSLGMIADVSQLLQIFAALIIHKTVIGFTLGVRLIQSRLKRITIVICFLIFAGQVVIGGTIGMILTNAMRKESTAVSDLVSGILQRNVLFRSVFLTCDNAVNFRHVTSRLRLMDLILCLLIIITVIYLVKRYIGVIVSVLLTKYLRCINVKLQGCSLFSIEHAKFLFKNGLLVEIESLRLNSSFFNQAYSKPLTISVGDIRIESQSSIKRLFSENVNDAESVHSQKSVNTNDGPGRLLQFIQYFGARVTAANVVLLETIPGCLCHMSLENLQLETYRAKESLQLELSYKLAQAKLFSRDSQKPTCLCEINLAGFFSLHLTENSFTLQKLYINLNNPRVSVFDDLFLYISKYSSSNFSSLNDYDPETGVTFAAEKSSGLQKYLNKLPSVHIDITNSTIQFIARTNLTSRTISLSTTKFEAELDYFHKIASTNFKHLLICEHNTNSLFKCQQFLASFAYVDDQTIQPFPTIKVDIKLHTPVMLLYQHDVVWWIGFIEEKNLLHLWVSKSAKSEQSSKFRVREPSSCFADDFSTHSNPEELTSKTSPVTSNKISYFLQFELDEFEAQLRDINGAGIVFGIELATFTGRNHPMQWEAGIEALWCQRISAHSKKFASDLCYHKWGTALALGGALAQFTSLNDSGSQLCIQIDECQVEWEEGMMMQLVEFVRLFRNIVPSNPSVTTENPNITEQWTNGNGSSPLTRDDSWSSVDTLSSPSRKMPIVVKISAKKLDIFLTARQSTFLCISVEKCRVDASLVLGSSTVVSAVSTIDNVRIGQSDMTLSFPNGIACDWWKSAFSPVKDTKSKVQMIQCGGFDKIAGKCNWNQISTEILITPKSSVEFFWSTSVHLIIFETTRALRRIMTDCFSVGSSSTPAATRGHKKSLSFTIMSDHPIELGFRLPRDHIMRWIVPSISFRKAEGTVSIAAPTFLLEMDSNMILNIESPMLQILPTLDILMGIARQEYRQLHNKTNRLWWWSADLFQLVFPYGYDFADAFEEVVNSVKWVKLVHEITPKPFTVDSPLPADVKITIKKYSLQLDDDPFEIQLQNIYEVLMDEVFERERRRQMLEAKVTQLMKDDPLFPKTKIEALYHSLTKKDSQIYMDRIRKVQHQPQRCLFLWVMKDVEAHAFADPTLHGKDNVVRLMRQFNPESCFPSEGMDFSTLWARVVELDVGESCWTFRDYPLPYMLLKDGHYWGTLVGAEQLAGDRSIRHQFIDTPEPWGRFCVKRNMCPLKFYHDLECEIEELNATYGPCWEPCLSMISLCWNYVNPPSKDPSEPLPFWDKIRLLLHGKFLMLCKKLVTSMLASTDPYNDTEMVELSWNNFEFEWLIGQFRFQTDLDAFVRTASKYDDSRLLHLPRLKCSIQLDWNCLGDQFDHHSCTPIAPNKLPEYSTNDEHDSFRAFRSKYVDLVIRYDVKPPTEKASSDRECPQVLLYANTFKCLDFMKKTLTTVNRPVKRGPLFGVPPPKKYQLSRHFKHVQLSVSLPRFLISYWMSFSSPYGFRVIGDSLHLTMTAVLQSSTMDNVEEVSRRAQNVWKVSHMSALLENAQIHLFGDTRQPVSDRLNSADNQDSFFVGLARLSYVREWSPTNLTLAHAPTKTLLSGDASAVHRLTVYDLKASWTMENRDICLVIAEGVQRAHILRKVLGNDAMKMFQFQHGGPQHGGNMPRPSTSDSLYGRANTDHNMDPQLAGKIATSRNEPGQRSSHASTSLQDDSDEMLLKLVDEAETNLVAYSEEVLEHPADSLHGVALCMGVEDVILTNWQIDLLNSQLVLKGCDKAGFVLVTAARASVTQKFHHPIWRHTQLLSKRSWTAVLSGMQYFAPLVIGETPGEQGQPRFRWLSREVIEEKVMSDPSMDDKVNNYSSTGEAVGGVVAVPVNHSSASEPQLQRVASRCSCQLFFCYFSDVINMEKLEDAVIPNMNRNEDGNWRKKLEAVDCFTLKHNMLEISTNSEQYQMILDIVNKLLLFVDPKKTQSEENRRRLWFKLGKKPRQIIRETIQKMQSELREEVSIVRSLERQSFFLNKELATASPDSPLNAENVQLQAEIDEHKARQNKLIDELAMMISVFREKEVEEQTEAYRMKMLHEDDDHSLIARRFEVCFEDCTWRLTESDGQISLAEMQIRNFLYTRTARIDNSGDHLLEIGIVKVMNLLPNSRYKETLARLVNEGSTSTDRTPSIRIICRELPPVGGISIKEHFEVNIVPMHAQITYRFFEKMMAYFFPGRNIDKEDQQNLDSCEEQPPQQSFSLARRVRGAVTSSFRTAKNPDQSHYAAIRDEIDKMKERAKKNNMFVYIIIPQVPFLVSYKGNKEKNIEDVERFSLTFPLFEYHEKNWTWLDLALAVKQRCKRELVQQFMKQKLLRNRIMGVERVMSNVEPIDEEEKKKIVLGTSTLPKEPKRKK</sequence>
<dbReference type="PANTHER" id="PTHR15678:SF6">
    <property type="entry name" value="BRIDGE-LIKE LIPID TRANSFER PROTEIN FAMILY MEMBER 2"/>
    <property type="match status" value="1"/>
</dbReference>
<organism evidence="9 10">
    <name type="scientific">Ditylenchus destructor</name>
    <dbReference type="NCBI Taxonomy" id="166010"/>
    <lineage>
        <taxon>Eukaryota</taxon>
        <taxon>Metazoa</taxon>
        <taxon>Ecdysozoa</taxon>
        <taxon>Nematoda</taxon>
        <taxon>Chromadorea</taxon>
        <taxon>Rhabditida</taxon>
        <taxon>Tylenchina</taxon>
        <taxon>Tylenchomorpha</taxon>
        <taxon>Sphaerularioidea</taxon>
        <taxon>Anguinidae</taxon>
        <taxon>Anguininae</taxon>
        <taxon>Ditylenchus</taxon>
    </lineage>
</organism>
<evidence type="ECO:0000256" key="5">
    <source>
        <dbReference type="SAM" id="Coils"/>
    </source>
</evidence>
<feature type="region of interest" description="Disordered" evidence="6">
    <location>
        <begin position="162"/>
        <end position="193"/>
    </location>
</feature>
<keyword evidence="5" id="KW-0175">Coiled coil</keyword>
<evidence type="ECO:0000313" key="10">
    <source>
        <dbReference type="Proteomes" id="UP001201812"/>
    </source>
</evidence>
<dbReference type="Pfam" id="PF02535">
    <property type="entry name" value="Zip"/>
    <property type="match status" value="1"/>
</dbReference>
<feature type="transmembrane region" description="Helical" evidence="7">
    <location>
        <begin position="200"/>
        <end position="221"/>
    </location>
</feature>
<dbReference type="InterPro" id="IPR045167">
    <property type="entry name" value="Hobbit"/>
</dbReference>
<name>A0AAD4N2M3_9BILA</name>
<feature type="transmembrane region" description="Helical" evidence="7">
    <location>
        <begin position="227"/>
        <end position="250"/>
    </location>
</feature>
<evidence type="ECO:0000256" key="6">
    <source>
        <dbReference type="SAM" id="MobiDB-lite"/>
    </source>
</evidence>
<evidence type="ECO:0000256" key="3">
    <source>
        <dbReference type="ARBA" id="ARBA00022989"/>
    </source>
</evidence>
<keyword evidence="4 7" id="KW-0472">Membrane</keyword>
<proteinExistence type="predicted"/>
<comment type="subcellular location">
    <subcellularLocation>
        <location evidence="1">Membrane</location>
        <topology evidence="1">Multi-pass membrane protein</topology>
    </subcellularLocation>
</comment>
<evidence type="ECO:0000256" key="4">
    <source>
        <dbReference type="ARBA" id="ARBA00023136"/>
    </source>
</evidence>
<evidence type="ECO:0000256" key="7">
    <source>
        <dbReference type="SAM" id="Phobius"/>
    </source>
</evidence>
<feature type="domain" description="FMP27/BLTP2/Hobbit GFWDK motif-containing RBG unit" evidence="8">
    <location>
        <begin position="1393"/>
        <end position="1525"/>
    </location>
</feature>
<dbReference type="GO" id="GO:0016020">
    <property type="term" value="C:membrane"/>
    <property type="evidence" value="ECO:0007669"/>
    <property type="project" value="UniProtKB-SubCell"/>
</dbReference>
<gene>
    <name evidence="9" type="ORF">DdX_09436</name>
</gene>
<feature type="transmembrane region" description="Helical" evidence="7">
    <location>
        <begin position="257"/>
        <end position="279"/>
    </location>
</feature>
<dbReference type="Pfam" id="PF10344">
    <property type="entry name" value="Hobbit"/>
    <property type="match status" value="1"/>
</dbReference>
<dbReference type="EMBL" id="JAKKPZ010000017">
    <property type="protein sequence ID" value="KAI1712809.1"/>
    <property type="molecule type" value="Genomic_DNA"/>
</dbReference>
<evidence type="ECO:0000313" key="9">
    <source>
        <dbReference type="EMBL" id="KAI1712809.1"/>
    </source>
</evidence>
<feature type="transmembrane region" description="Helical" evidence="7">
    <location>
        <begin position="299"/>
        <end position="318"/>
    </location>
</feature>
<feature type="transmembrane region" description="Helical" evidence="7">
    <location>
        <begin position="20"/>
        <end position="44"/>
    </location>
</feature>
<dbReference type="InterPro" id="IPR003689">
    <property type="entry name" value="ZIP"/>
</dbReference>
<feature type="transmembrane region" description="Helical" evidence="7">
    <location>
        <begin position="330"/>
        <end position="356"/>
    </location>
</feature>
<dbReference type="InterPro" id="IPR019441">
    <property type="entry name" value="FMP27/BLTP2/Hobbit_GFWDK_RBG"/>
</dbReference>
<dbReference type="PANTHER" id="PTHR15678">
    <property type="entry name" value="ANTIGEN MLAA-22-RELATED"/>
    <property type="match status" value="1"/>
</dbReference>
<feature type="transmembrane region" description="Helical" evidence="7">
    <location>
        <begin position="56"/>
        <end position="80"/>
    </location>
</feature>
<keyword evidence="10" id="KW-1185">Reference proteome</keyword>
<feature type="transmembrane region" description="Helical" evidence="7">
    <location>
        <begin position="100"/>
        <end position="117"/>
    </location>
</feature>
<keyword evidence="3 7" id="KW-1133">Transmembrane helix</keyword>
<dbReference type="GO" id="GO:0046873">
    <property type="term" value="F:metal ion transmembrane transporter activity"/>
    <property type="evidence" value="ECO:0007669"/>
    <property type="project" value="InterPro"/>
</dbReference>
<dbReference type="SMART" id="SM01214">
    <property type="entry name" value="Fmp27_GFWDK"/>
    <property type="match status" value="1"/>
</dbReference>
<accession>A0AAD4N2M3</accession>